<feature type="compositionally biased region" description="Pro residues" evidence="1">
    <location>
        <begin position="52"/>
        <end position="68"/>
    </location>
</feature>
<dbReference type="PATRIC" id="fig|42094.4.peg.567"/>
<dbReference type="Proteomes" id="UP000032261">
    <property type="component" value="Chromosome"/>
</dbReference>
<proteinExistence type="predicted"/>
<keyword evidence="3" id="KW-0732">Signal</keyword>
<keyword evidence="2" id="KW-1133">Transmembrane helix</keyword>
<dbReference type="EMBL" id="CP009770">
    <property type="protein sequence ID" value="AJQ45493.1"/>
    <property type="molecule type" value="Genomic_DNA"/>
</dbReference>
<accession>A0A0C5RLD9</accession>
<feature type="compositionally biased region" description="Basic and acidic residues" evidence="1">
    <location>
        <begin position="572"/>
        <end position="581"/>
    </location>
</feature>
<keyword evidence="2" id="KW-0812">Transmembrane</keyword>
<evidence type="ECO:0000256" key="1">
    <source>
        <dbReference type="SAM" id="MobiDB-lite"/>
    </source>
</evidence>
<evidence type="ECO:0000313" key="4">
    <source>
        <dbReference type="EMBL" id="AJQ45493.1"/>
    </source>
</evidence>
<feature type="compositionally biased region" description="Polar residues" evidence="1">
    <location>
        <begin position="610"/>
        <end position="638"/>
    </location>
</feature>
<feature type="compositionally biased region" description="Low complexity" evidence="1">
    <location>
        <begin position="582"/>
        <end position="602"/>
    </location>
</feature>
<dbReference type="AlphaFoldDB" id="A0A0C5RLD9"/>
<evidence type="ECO:0000256" key="2">
    <source>
        <dbReference type="SAM" id="Phobius"/>
    </source>
</evidence>
<dbReference type="KEGG" id="ude:JM47_02855"/>
<protein>
    <submittedName>
        <fullName evidence="4">Uncharacterized protein</fullName>
    </submittedName>
</protein>
<dbReference type="NCBIfam" id="NF045829">
    <property type="entry name" value="UU052_fam"/>
    <property type="match status" value="1"/>
</dbReference>
<gene>
    <name evidence="4" type="ORF">JM47_02855</name>
</gene>
<name>A0A0C5RLD9_9BACT</name>
<dbReference type="RefSeq" id="WP_208894897.1">
    <property type="nucleotide sequence ID" value="NZ_CP009770.1"/>
</dbReference>
<feature type="signal peptide" evidence="3">
    <location>
        <begin position="1"/>
        <end position="25"/>
    </location>
</feature>
<feature type="region of interest" description="Disordered" evidence="1">
    <location>
        <begin position="719"/>
        <end position="760"/>
    </location>
</feature>
<feature type="region of interest" description="Disordered" evidence="1">
    <location>
        <begin position="568"/>
        <end position="638"/>
    </location>
</feature>
<feature type="transmembrane region" description="Helical" evidence="2">
    <location>
        <begin position="785"/>
        <end position="808"/>
    </location>
</feature>
<evidence type="ECO:0000313" key="5">
    <source>
        <dbReference type="Proteomes" id="UP000032261"/>
    </source>
</evidence>
<dbReference type="InterPro" id="IPR054788">
    <property type="entry name" value="MSC_0620_UU052-like"/>
</dbReference>
<keyword evidence="2" id="KW-0472">Membrane</keyword>
<dbReference type="STRING" id="42094.JM47_02855"/>
<sequence length="821" mass="92853">MKKTKKQVVGAISAVAISTTIISSAAIATTTKQDKKLSLNSQLHQNLGPEQPANPNPTPNNPANPNPPKENKKIEDSQIPTYTKQVDDTKEKELKKIVENSLKNFKEQIDKTLENELLDNNQKYNTIFYLHELQKYFTEKTKEDGSYKDPSKFGFHVIAPYLIAKFKKLKTGKITYNGESYDNVPWSDEEKFNYEPFAEKKEQTGEYENDYGDQERFSKFVNAYFESLSKEITNIINHEDDQPKLDVDYKITPKVDDKNRFYLENSGPTDSNYKDWQDWIQKKIEKRFLAFDLKQAQKIIEQENQEEPQQDPLEIIPGETDISDPNGQTSKVPESFNTKELRNQKPWLRAEYVNKSNQEIIDAFNNEATKKDVFFFKNGAQSRISLEVTEVKEQGGNLVAKVQLVDKIKSKASDIPRTEIYETSIFQIPEQYKDKRAYSLLTYQSTQSLNNVFDRLSRDGLGINLDSYDITQTTGLVNQVRLAMRNISTGVIKLMFSKSFTQAQDTFIRNAYNAFVNNSISQNRATNSVTNNSNILLIEYIRASKVNRLPILQYLTVTLNLKASHLRSKFIKPPEPKKGENNRNQGQGQNPAPNQPQAQSGNSAAPKAATEQNSFSTLHQDQTVPSPESTQAAAPKVDSNQQVQLDVNNVTLAFNKANISLIKLTKLFDRLTIIKNTMQEDSAKRSINPITWFDAILNKSTEHSNIFLALFSAHQDIANSSPNTNQPAAPNNGGLVTNQQDQTTELSPDTQPTNNQQPSEVALSKQTISLLLNEIEKIDRPSKTAVGVFAAIGSLGIILLIALLVTFTKTVNRNRRNKEKI</sequence>
<organism evidence="4 5">
    <name type="scientific">Ureaplasma diversum</name>
    <dbReference type="NCBI Taxonomy" id="42094"/>
    <lineage>
        <taxon>Bacteria</taxon>
        <taxon>Bacillati</taxon>
        <taxon>Mycoplasmatota</taxon>
        <taxon>Mycoplasmoidales</taxon>
        <taxon>Mycoplasmoidaceae</taxon>
        <taxon>Ureaplasma</taxon>
    </lineage>
</organism>
<feature type="chain" id="PRO_5002193672" evidence="3">
    <location>
        <begin position="26"/>
        <end position="821"/>
    </location>
</feature>
<reference evidence="4 5" key="1">
    <citation type="journal article" date="2015" name="Genome Announc.">
        <title>Genome Sequence of Ureaplasma diversum Strain ATCC 49782.</title>
        <authorList>
            <person name="Marques L.M."/>
            <person name="Guimaraes A.M."/>
            <person name="Martins H.B."/>
            <person name="Rezende I.S."/>
            <person name="Barbosa M.S."/>
            <person name="Campos G.B."/>
            <person name="do Nascimento N.C."/>
            <person name="Dos Santos A.P."/>
            <person name="Amorim A.T."/>
            <person name="Santos V.M."/>
            <person name="Messick J.B."/>
            <person name="Timenetsky J."/>
        </authorList>
    </citation>
    <scope>NUCLEOTIDE SEQUENCE [LARGE SCALE GENOMIC DNA]</scope>
    <source>
        <strain evidence="4 5">ATCC 49782</strain>
    </source>
</reference>
<evidence type="ECO:0000256" key="3">
    <source>
        <dbReference type="SAM" id="SignalP"/>
    </source>
</evidence>
<dbReference type="HOGENOM" id="CLU_344498_0_0_14"/>
<feature type="region of interest" description="Disordered" evidence="1">
    <location>
        <begin position="36"/>
        <end position="80"/>
    </location>
</feature>